<dbReference type="AlphaFoldDB" id="A0A9Q3BMZ8"/>
<evidence type="ECO:0000313" key="1">
    <source>
        <dbReference type="EMBL" id="MBW0467837.1"/>
    </source>
</evidence>
<dbReference type="EMBL" id="AVOT02001694">
    <property type="protein sequence ID" value="MBW0467837.1"/>
    <property type="molecule type" value="Genomic_DNA"/>
</dbReference>
<dbReference type="OrthoDB" id="2505547at2759"/>
<evidence type="ECO:0000313" key="2">
    <source>
        <dbReference type="Proteomes" id="UP000765509"/>
    </source>
</evidence>
<keyword evidence="2" id="KW-1185">Reference proteome</keyword>
<protein>
    <submittedName>
        <fullName evidence="1">Uncharacterized protein</fullName>
    </submittedName>
</protein>
<sequence length="82" mass="8796">MLVENASGDPKPNTNIVPSLRRAFAMFKKLSVEGLLAQVACHAPPTLDQDTFDQLVMAAILLKGDEKPSSTFVGQVIINASQ</sequence>
<comment type="caution">
    <text evidence="1">The sequence shown here is derived from an EMBL/GenBank/DDBJ whole genome shotgun (WGS) entry which is preliminary data.</text>
</comment>
<accession>A0A9Q3BMZ8</accession>
<reference evidence="1" key="1">
    <citation type="submission" date="2021-03" db="EMBL/GenBank/DDBJ databases">
        <title>Draft genome sequence of rust myrtle Austropuccinia psidii MF-1, a brazilian biotype.</title>
        <authorList>
            <person name="Quecine M.C."/>
            <person name="Pachon D.M.R."/>
            <person name="Bonatelli M.L."/>
            <person name="Correr F.H."/>
            <person name="Franceschini L.M."/>
            <person name="Leite T.F."/>
            <person name="Margarido G.R.A."/>
            <person name="Almeida C.A."/>
            <person name="Ferrarezi J.A."/>
            <person name="Labate C.A."/>
        </authorList>
    </citation>
    <scope>NUCLEOTIDE SEQUENCE</scope>
    <source>
        <strain evidence="1">MF-1</strain>
    </source>
</reference>
<dbReference type="Proteomes" id="UP000765509">
    <property type="component" value="Unassembled WGS sequence"/>
</dbReference>
<proteinExistence type="predicted"/>
<organism evidence="1 2">
    <name type="scientific">Austropuccinia psidii MF-1</name>
    <dbReference type="NCBI Taxonomy" id="1389203"/>
    <lineage>
        <taxon>Eukaryota</taxon>
        <taxon>Fungi</taxon>
        <taxon>Dikarya</taxon>
        <taxon>Basidiomycota</taxon>
        <taxon>Pucciniomycotina</taxon>
        <taxon>Pucciniomycetes</taxon>
        <taxon>Pucciniales</taxon>
        <taxon>Sphaerophragmiaceae</taxon>
        <taxon>Austropuccinia</taxon>
    </lineage>
</organism>
<gene>
    <name evidence="1" type="ORF">O181_007552</name>
</gene>
<name>A0A9Q3BMZ8_9BASI</name>